<dbReference type="PATRIC" id="fig|907488.3.peg.401"/>
<reference evidence="1 2" key="1">
    <citation type="submission" date="2010-10" db="EMBL/GenBank/DDBJ databases">
        <authorList>
            <person name="Chen C."/>
            <person name="Kittichotirat W."/>
            <person name="Asikainen S."/>
            <person name="Bumgarner R."/>
        </authorList>
    </citation>
    <scope>NUCLEOTIDE SEQUENCE [LARGE SCALE GENOMIC DNA]</scope>
    <source>
        <strain evidence="1 2">SC1083</strain>
    </source>
</reference>
<organism evidence="1 2">
    <name type="scientific">Aggregatibacter actinomycetemcomitans serotype e str. SC1083</name>
    <dbReference type="NCBI Taxonomy" id="907488"/>
    <lineage>
        <taxon>Bacteria</taxon>
        <taxon>Pseudomonadati</taxon>
        <taxon>Pseudomonadota</taxon>
        <taxon>Gammaproteobacteria</taxon>
        <taxon>Pasteurellales</taxon>
        <taxon>Pasteurellaceae</taxon>
        <taxon>Aggregatibacter</taxon>
    </lineage>
</organism>
<comment type="caution">
    <text evidence="1">The sequence shown here is derived from an EMBL/GenBank/DDBJ whole genome shotgun (WGS) entry which is preliminary data.</text>
</comment>
<dbReference type="Proteomes" id="UP000005508">
    <property type="component" value="Unassembled WGS sequence"/>
</dbReference>
<dbReference type="AlphaFoldDB" id="G4A6G7"/>
<name>G4A6G7_AGGAC</name>
<sequence>MIYRKIVKTEKGFVSQSIICDGRLGLLQDLFNTPTQMAGKALKVITRTHKNSHKNDFYV</sequence>
<accession>G4A6G7</accession>
<evidence type="ECO:0000313" key="1">
    <source>
        <dbReference type="EMBL" id="EGY34704.1"/>
    </source>
</evidence>
<dbReference type="EMBL" id="AEJM01000014">
    <property type="protein sequence ID" value="EGY34704.1"/>
    <property type="molecule type" value="Genomic_DNA"/>
</dbReference>
<protein>
    <submittedName>
        <fullName evidence="1">Uncharacterized protein</fullName>
    </submittedName>
</protein>
<evidence type="ECO:0000313" key="2">
    <source>
        <dbReference type="Proteomes" id="UP000005508"/>
    </source>
</evidence>
<gene>
    <name evidence="1" type="ORF">SC1083_0407</name>
</gene>
<proteinExistence type="predicted"/>